<dbReference type="AlphaFoldDB" id="A0A0M9A752"/>
<evidence type="ECO:0000256" key="1">
    <source>
        <dbReference type="SAM" id="MobiDB-lite"/>
    </source>
</evidence>
<evidence type="ECO:0000313" key="3">
    <source>
        <dbReference type="Proteomes" id="UP000053105"/>
    </source>
</evidence>
<dbReference type="EMBL" id="KQ435720">
    <property type="protein sequence ID" value="KOX78597.1"/>
    <property type="molecule type" value="Genomic_DNA"/>
</dbReference>
<accession>A0A0M9A752</accession>
<dbReference type="Proteomes" id="UP000053105">
    <property type="component" value="Unassembled WGS sequence"/>
</dbReference>
<sequence>MSLHKCVSMCNDISNSIIYPFSTRIKSVYFLYVKYTVDTTDSTSWTNFFSLTRSCKLTKFTIKPLSHFQLVSISDVFPIRRFRGSPLQRENFCGRPSDTDCHSQQRKERGPSTASYRVLCPLDAQVQWRLHCSDVMRKGIEDKSQFSMCRRLLYVVSAKGCPGGAGPASAGQREKRKKRADGQCYLWTLVTFTVRKRKRCVHDQIMNVFKITEIPKDANVIRNFTKLKGKAKIITSGCKETVKERHNYFSGDAAGGTVRDITKNTLLLLLSLEMLTEIFPKTYETSGSWTLGRIRRHFKRNADPFEGLLIILPHDCTSKPMGWASSWSSWSRNGHLTKKSEFKAKKHKRQPTSCATSWTFQADKINNLNTIAYRKIIVLTVINDLPRTNKRDIVQKDAWNSEHLAGETASSMEGRCRALTGPSHIGTEILRYRNLTFYASLRLLVMHVPLLTSSLAQILKEEREDGGRERLSLKGVKDL</sequence>
<organism evidence="2 3">
    <name type="scientific">Melipona quadrifasciata</name>
    <dbReference type="NCBI Taxonomy" id="166423"/>
    <lineage>
        <taxon>Eukaryota</taxon>
        <taxon>Metazoa</taxon>
        <taxon>Ecdysozoa</taxon>
        <taxon>Arthropoda</taxon>
        <taxon>Hexapoda</taxon>
        <taxon>Insecta</taxon>
        <taxon>Pterygota</taxon>
        <taxon>Neoptera</taxon>
        <taxon>Endopterygota</taxon>
        <taxon>Hymenoptera</taxon>
        <taxon>Apocrita</taxon>
        <taxon>Aculeata</taxon>
        <taxon>Apoidea</taxon>
        <taxon>Anthophila</taxon>
        <taxon>Apidae</taxon>
        <taxon>Melipona</taxon>
    </lineage>
</organism>
<feature type="region of interest" description="Disordered" evidence="1">
    <location>
        <begin position="88"/>
        <end position="109"/>
    </location>
</feature>
<evidence type="ECO:0000313" key="2">
    <source>
        <dbReference type="EMBL" id="KOX78597.1"/>
    </source>
</evidence>
<proteinExistence type="predicted"/>
<protein>
    <submittedName>
        <fullName evidence="2">Uncharacterized protein</fullName>
    </submittedName>
</protein>
<gene>
    <name evidence="2" type="ORF">WN51_07458</name>
</gene>
<keyword evidence="3" id="KW-1185">Reference proteome</keyword>
<feature type="compositionally biased region" description="Basic and acidic residues" evidence="1">
    <location>
        <begin position="97"/>
        <end position="109"/>
    </location>
</feature>
<reference evidence="2 3" key="1">
    <citation type="submission" date="2015-07" db="EMBL/GenBank/DDBJ databases">
        <title>The genome of Melipona quadrifasciata.</title>
        <authorList>
            <person name="Pan H."/>
            <person name="Kapheim K."/>
        </authorList>
    </citation>
    <scope>NUCLEOTIDE SEQUENCE [LARGE SCALE GENOMIC DNA]</scope>
    <source>
        <strain evidence="2">0111107301</strain>
        <tissue evidence="2">Whole body</tissue>
    </source>
</reference>
<name>A0A0M9A752_9HYME</name>